<dbReference type="Pfam" id="PF00082">
    <property type="entry name" value="Peptidase_S8"/>
    <property type="match status" value="1"/>
</dbReference>
<dbReference type="InterPro" id="IPR015500">
    <property type="entry name" value="Peptidase_S8_subtilisin-rel"/>
</dbReference>
<dbReference type="PROSITE" id="PS00136">
    <property type="entry name" value="SUBTILASE_ASP"/>
    <property type="match status" value="1"/>
</dbReference>
<reference evidence="10" key="1">
    <citation type="journal article" date="2021" name="Nat. Commun.">
        <title>Genetic determinants of endophytism in the Arabidopsis root mycobiome.</title>
        <authorList>
            <person name="Mesny F."/>
            <person name="Miyauchi S."/>
            <person name="Thiergart T."/>
            <person name="Pickel B."/>
            <person name="Atanasova L."/>
            <person name="Karlsson M."/>
            <person name="Huettel B."/>
            <person name="Barry K.W."/>
            <person name="Haridas S."/>
            <person name="Chen C."/>
            <person name="Bauer D."/>
            <person name="Andreopoulos W."/>
            <person name="Pangilinan J."/>
            <person name="LaButti K."/>
            <person name="Riley R."/>
            <person name="Lipzen A."/>
            <person name="Clum A."/>
            <person name="Drula E."/>
            <person name="Henrissat B."/>
            <person name="Kohler A."/>
            <person name="Grigoriev I.V."/>
            <person name="Martin F.M."/>
            <person name="Hacquard S."/>
        </authorList>
    </citation>
    <scope>NUCLEOTIDE SEQUENCE</scope>
    <source>
        <strain evidence="10">MPI-CAGE-CH-0235</strain>
    </source>
</reference>
<feature type="signal peptide" evidence="8">
    <location>
        <begin position="1"/>
        <end position="25"/>
    </location>
</feature>
<comment type="caution">
    <text evidence="10">The sequence shown here is derived from an EMBL/GenBank/DDBJ whole genome shotgun (WGS) entry which is preliminary data.</text>
</comment>
<dbReference type="AlphaFoldDB" id="A0A8K0T4R1"/>
<evidence type="ECO:0000259" key="9">
    <source>
        <dbReference type="Pfam" id="PF00082"/>
    </source>
</evidence>
<feature type="active site" description="Charge relay system" evidence="5 6">
    <location>
        <position position="200"/>
    </location>
</feature>
<evidence type="ECO:0000313" key="11">
    <source>
        <dbReference type="Proteomes" id="UP000813444"/>
    </source>
</evidence>
<dbReference type="InterPro" id="IPR050131">
    <property type="entry name" value="Peptidase_S8_subtilisin-like"/>
</dbReference>
<evidence type="ECO:0000256" key="6">
    <source>
        <dbReference type="PROSITE-ProRule" id="PRU01240"/>
    </source>
</evidence>
<evidence type="ECO:0000256" key="4">
    <source>
        <dbReference type="ARBA" id="ARBA00022825"/>
    </source>
</evidence>
<feature type="chain" id="PRO_5035477892" evidence="8">
    <location>
        <begin position="26"/>
        <end position="872"/>
    </location>
</feature>
<keyword evidence="8" id="KW-0732">Signal</keyword>
<evidence type="ECO:0000256" key="1">
    <source>
        <dbReference type="ARBA" id="ARBA00011073"/>
    </source>
</evidence>
<protein>
    <submittedName>
        <fullName evidence="10">Peptidase S8/S53 domain-containing protein</fullName>
    </submittedName>
</protein>
<keyword evidence="11" id="KW-1185">Reference proteome</keyword>
<dbReference type="InterPro" id="IPR034187">
    <property type="entry name" value="Peptidases_S8_5"/>
</dbReference>
<dbReference type="InterPro" id="IPR036852">
    <property type="entry name" value="Peptidase_S8/S53_dom_sf"/>
</dbReference>
<dbReference type="PANTHER" id="PTHR43806">
    <property type="entry name" value="PEPTIDASE S8"/>
    <property type="match status" value="1"/>
</dbReference>
<dbReference type="PANTHER" id="PTHR43806:SF66">
    <property type="entry name" value="SERIN ENDOPEPTIDASE"/>
    <property type="match status" value="1"/>
</dbReference>
<organism evidence="10 11">
    <name type="scientific">Stachybotrys elegans</name>
    <dbReference type="NCBI Taxonomy" id="80388"/>
    <lineage>
        <taxon>Eukaryota</taxon>
        <taxon>Fungi</taxon>
        <taxon>Dikarya</taxon>
        <taxon>Ascomycota</taxon>
        <taxon>Pezizomycotina</taxon>
        <taxon>Sordariomycetes</taxon>
        <taxon>Hypocreomycetidae</taxon>
        <taxon>Hypocreales</taxon>
        <taxon>Stachybotryaceae</taxon>
        <taxon>Stachybotrys</taxon>
    </lineage>
</organism>
<keyword evidence="4 6" id="KW-0720">Serine protease</keyword>
<evidence type="ECO:0000256" key="5">
    <source>
        <dbReference type="PIRSR" id="PIRSR615500-1"/>
    </source>
</evidence>
<evidence type="ECO:0000256" key="8">
    <source>
        <dbReference type="SAM" id="SignalP"/>
    </source>
</evidence>
<dbReference type="GO" id="GO:0004252">
    <property type="term" value="F:serine-type endopeptidase activity"/>
    <property type="evidence" value="ECO:0007669"/>
    <property type="project" value="UniProtKB-UniRule"/>
</dbReference>
<dbReference type="Gene3D" id="3.40.50.200">
    <property type="entry name" value="Peptidase S8/S53 domain"/>
    <property type="match status" value="2"/>
</dbReference>
<dbReference type="PROSITE" id="PS00138">
    <property type="entry name" value="SUBTILASE_SER"/>
    <property type="match status" value="1"/>
</dbReference>
<dbReference type="GO" id="GO:0006508">
    <property type="term" value="P:proteolysis"/>
    <property type="evidence" value="ECO:0007669"/>
    <property type="project" value="UniProtKB-KW"/>
</dbReference>
<sequence>MSFRTLLAQASLLLSGLLLATKVDAAEFNGLDPTRYIVEFSDAGSAKFRKRDGSRDTEEFIDILRNTGAEVQPGFSFTSKLFHGASFELGNATDESIASIQRLPEVARVWPAAYFTLDFQPHARVEDSRQLAAWNPHKETNVSVVHEAGGLGEGIVVAIVDSGVDYNHPALGGGFGPGFKVEGGWDLLHDSPDPMDCAGHGTHVAGIIAADDEHVKGVAPKARLRMYKVFDCDGGTPEDMVIAAFLRAFEEGADVINASLGSDVGFPGTAITLVLSRIQAEGTMVVVAGGNAGLEGPLLSSSLAHTPDALAIGSIEQGDLLAFEVTARSSSGASRTFRYISGESRPFNLSANTQVSWIRGNTREHNACFFPDNPPAIPNNNIYILPRNSGCGWQSHDNSLNSRADWVFWYNFEGSEYEVPSRFIYDPSVQPVGAALISYQDGDWLVSQHEDGHQITLDFSSTAYLAAERPSFAGRRMNSFSSWGPTIDARMKPDVVAPGGSVFSTYLDGGWMTLSGTSMASPYVAGLAALVLQAHGTKGVREDAAAYARRRIVSSASPIRHASGIDADASIAHQGAGLVDAAKAVLQTTTISPPSISLNDTVHFQSTHEMKITNEGDEEVSYRITYQNEPTYFLSEPDGRINPSPSHSTNASNLARVELSMTEVVLGPGESASVELVFQEPRGVDPQMLPTYGGSIIVSGNNGDSVRLAYMGIKSSFKDRPHWGDDSPAFIDDDGSAMTEGKTYSFSPNTPVPYAPFVIRWSTEEFSYDFVGRDWTPEDWTWPLVPGEKNFYGHFRTEGNGNPFVVFDFPVRYFTRLALNLFARPTGTFSNGEQLVDGEYRYLRRSLKTFGDPTKLDDWDWDLSPWFRVQRD</sequence>
<dbReference type="PRINTS" id="PR00723">
    <property type="entry name" value="SUBTILISIN"/>
</dbReference>
<gene>
    <name evidence="10" type="ORF">B0I35DRAFT_6427</name>
</gene>
<dbReference type="GO" id="GO:0016020">
    <property type="term" value="C:membrane"/>
    <property type="evidence" value="ECO:0007669"/>
    <property type="project" value="InterPro"/>
</dbReference>
<dbReference type="InterPro" id="IPR023827">
    <property type="entry name" value="Peptidase_S8_Asp-AS"/>
</dbReference>
<dbReference type="SUPFAM" id="SSF52743">
    <property type="entry name" value="Subtilisin-like"/>
    <property type="match status" value="1"/>
</dbReference>
<dbReference type="CDD" id="cd07489">
    <property type="entry name" value="Peptidases_S8_5"/>
    <property type="match status" value="1"/>
</dbReference>
<dbReference type="PROSITE" id="PS00137">
    <property type="entry name" value="SUBTILASE_HIS"/>
    <property type="match status" value="1"/>
</dbReference>
<evidence type="ECO:0000256" key="3">
    <source>
        <dbReference type="ARBA" id="ARBA00022801"/>
    </source>
</evidence>
<feature type="active site" description="Charge relay system" evidence="5 6">
    <location>
        <position position="161"/>
    </location>
</feature>
<dbReference type="InterPro" id="IPR000209">
    <property type="entry name" value="Peptidase_S8/S53_dom"/>
</dbReference>
<evidence type="ECO:0000256" key="2">
    <source>
        <dbReference type="ARBA" id="ARBA00022670"/>
    </source>
</evidence>
<feature type="active site" description="Charge relay system" evidence="5 6">
    <location>
        <position position="518"/>
    </location>
</feature>
<proteinExistence type="inferred from homology"/>
<keyword evidence="2 6" id="KW-0645">Protease</keyword>
<name>A0A8K0T4R1_9HYPO</name>
<dbReference type="Proteomes" id="UP000813444">
    <property type="component" value="Unassembled WGS sequence"/>
</dbReference>
<accession>A0A8K0T4R1</accession>
<comment type="similarity">
    <text evidence="1 6 7">Belongs to the peptidase S8 family.</text>
</comment>
<evidence type="ECO:0000256" key="7">
    <source>
        <dbReference type="RuleBase" id="RU003355"/>
    </source>
</evidence>
<dbReference type="EMBL" id="JAGPNK010000001">
    <property type="protein sequence ID" value="KAH7328022.1"/>
    <property type="molecule type" value="Genomic_DNA"/>
</dbReference>
<feature type="domain" description="Peptidase S8/S53" evidence="9">
    <location>
        <begin position="152"/>
        <end position="556"/>
    </location>
</feature>
<keyword evidence="3 6" id="KW-0378">Hydrolase</keyword>
<dbReference type="OrthoDB" id="10256524at2759"/>
<dbReference type="PROSITE" id="PS51892">
    <property type="entry name" value="SUBTILASE"/>
    <property type="match status" value="1"/>
</dbReference>
<evidence type="ECO:0000313" key="10">
    <source>
        <dbReference type="EMBL" id="KAH7328022.1"/>
    </source>
</evidence>
<dbReference type="InterPro" id="IPR023828">
    <property type="entry name" value="Peptidase_S8_Ser-AS"/>
</dbReference>
<dbReference type="InterPro" id="IPR022398">
    <property type="entry name" value="Peptidase_S8_His-AS"/>
</dbReference>